<sequence>MARLVDASHGVEDGMVTSWGLSAAVACDVLSREDWLPHGAPGIEVATDRVERVGTTGTTGTTGTDVDTPFHRVADSADLARFVHTARRGLDAPPSAGLRVFAVPVNERGGGTFPVRAFALLGQPEGRDASR</sequence>
<accession>A0A6J4VCB2</accession>
<dbReference type="AlphaFoldDB" id="A0A6J4VCB2"/>
<reference evidence="2" key="1">
    <citation type="submission" date="2020-02" db="EMBL/GenBank/DDBJ databases">
        <authorList>
            <person name="Meier V. D."/>
        </authorList>
    </citation>
    <scope>NUCLEOTIDE SEQUENCE</scope>
    <source>
        <strain evidence="2">AVDCRST_MAG49</strain>
    </source>
</reference>
<proteinExistence type="predicted"/>
<gene>
    <name evidence="2" type="ORF">AVDCRST_MAG49-4080</name>
</gene>
<protein>
    <submittedName>
        <fullName evidence="2">Uncharacterized protein</fullName>
    </submittedName>
</protein>
<evidence type="ECO:0000313" key="2">
    <source>
        <dbReference type="EMBL" id="CAA9575166.1"/>
    </source>
</evidence>
<dbReference type="EMBL" id="CADCWG010000298">
    <property type="protein sequence ID" value="CAA9575166.1"/>
    <property type="molecule type" value="Genomic_DNA"/>
</dbReference>
<feature type="region of interest" description="Disordered" evidence="1">
    <location>
        <begin position="48"/>
        <end position="69"/>
    </location>
</feature>
<feature type="compositionally biased region" description="Low complexity" evidence="1">
    <location>
        <begin position="53"/>
        <end position="67"/>
    </location>
</feature>
<organism evidence="2">
    <name type="scientific">uncultured Thermomicrobiales bacterium</name>
    <dbReference type="NCBI Taxonomy" id="1645740"/>
    <lineage>
        <taxon>Bacteria</taxon>
        <taxon>Pseudomonadati</taxon>
        <taxon>Thermomicrobiota</taxon>
        <taxon>Thermomicrobia</taxon>
        <taxon>Thermomicrobiales</taxon>
        <taxon>environmental samples</taxon>
    </lineage>
</organism>
<evidence type="ECO:0000256" key="1">
    <source>
        <dbReference type="SAM" id="MobiDB-lite"/>
    </source>
</evidence>
<name>A0A6J4VCB2_9BACT</name>
<dbReference type="PROSITE" id="PS51257">
    <property type="entry name" value="PROKAR_LIPOPROTEIN"/>
    <property type="match status" value="1"/>
</dbReference>